<accession>A0A3N5B9T2</accession>
<proteinExistence type="predicted"/>
<dbReference type="Proteomes" id="UP000276443">
    <property type="component" value="Unassembled WGS sequence"/>
</dbReference>
<evidence type="ECO:0000259" key="1">
    <source>
        <dbReference type="PROSITE" id="PS50965"/>
    </source>
</evidence>
<name>A0A3N5B9T2_9BACI</name>
<dbReference type="EMBL" id="RKRF01000008">
    <property type="protein sequence ID" value="RPF54137.1"/>
    <property type="molecule type" value="Genomic_DNA"/>
</dbReference>
<protein>
    <submittedName>
        <fullName evidence="2">Nuclease-like protein</fullName>
    </submittedName>
</protein>
<organism evidence="2 3">
    <name type="scientific">Aquisalibacillus elongatus</name>
    <dbReference type="NCBI Taxonomy" id="485577"/>
    <lineage>
        <taxon>Bacteria</taxon>
        <taxon>Bacillati</taxon>
        <taxon>Bacillota</taxon>
        <taxon>Bacilli</taxon>
        <taxon>Bacillales</taxon>
        <taxon>Bacillaceae</taxon>
        <taxon>Aquisalibacillus</taxon>
    </lineage>
</organism>
<dbReference type="InterPro" id="IPR011528">
    <property type="entry name" value="NERD"/>
</dbReference>
<feature type="domain" description="NERD" evidence="1">
    <location>
        <begin position="40"/>
        <end position="155"/>
    </location>
</feature>
<evidence type="ECO:0000313" key="2">
    <source>
        <dbReference type="EMBL" id="RPF54137.1"/>
    </source>
</evidence>
<dbReference type="Pfam" id="PF08378">
    <property type="entry name" value="NERD"/>
    <property type="match status" value="1"/>
</dbReference>
<keyword evidence="3" id="KW-1185">Reference proteome</keyword>
<gene>
    <name evidence="2" type="ORF">EDC24_1326</name>
</gene>
<dbReference type="OrthoDB" id="2734037at2"/>
<dbReference type="RefSeq" id="WP_124220889.1">
    <property type="nucleotide sequence ID" value="NZ_RKRF01000008.1"/>
</dbReference>
<dbReference type="PROSITE" id="PS50965">
    <property type="entry name" value="NERD"/>
    <property type="match status" value="1"/>
</dbReference>
<sequence length="335" mass="39646">MEKPHVIPVKLLKLIAAKRYIRRKHPIIPTFEQDIASYSSGYQGELSIDFHINHILDPYHKLHNLYIPFKTWHFEIDTLLLLEKFLLALEIKNLRGDVYLEHEAGIMRQSYQNEEKRYQCPIVQVEKQARQLNHWLNHRGHKVPVETLVVFVNPNVKLHNQHPKTIYPYVLSHIYYKLKNHYRNAPTIKNRDEIASQLIKASTIPNPDVLSQYQLTFDDFEPGGICENCLQKSPKRQGWGWVCPSCHNKSLNNHIHTFKDLQLLFGPEITTTEAAYWLQTSTEVARYLLKKENYRKSGSHKRIKYHLNYNSQTDYQYLLDYNKNFYKMTLVTSSD</sequence>
<evidence type="ECO:0000313" key="3">
    <source>
        <dbReference type="Proteomes" id="UP000276443"/>
    </source>
</evidence>
<reference evidence="2 3" key="1">
    <citation type="submission" date="2018-11" db="EMBL/GenBank/DDBJ databases">
        <title>Genomic Encyclopedia of Type Strains, Phase IV (KMG-IV): sequencing the most valuable type-strain genomes for metagenomic binning, comparative biology and taxonomic classification.</title>
        <authorList>
            <person name="Goeker M."/>
        </authorList>
    </citation>
    <scope>NUCLEOTIDE SEQUENCE [LARGE SCALE GENOMIC DNA]</scope>
    <source>
        <strain evidence="2 3">DSM 18090</strain>
    </source>
</reference>
<comment type="caution">
    <text evidence="2">The sequence shown here is derived from an EMBL/GenBank/DDBJ whole genome shotgun (WGS) entry which is preliminary data.</text>
</comment>
<dbReference type="AlphaFoldDB" id="A0A3N5B9T2"/>